<name>A0A2Z6TPL9_9LACO</name>
<feature type="region of interest" description="Disordered" evidence="1">
    <location>
        <begin position="35"/>
        <end position="71"/>
    </location>
</feature>
<keyword evidence="4" id="KW-1185">Reference proteome</keyword>
<dbReference type="OrthoDB" id="2149782at2"/>
<accession>A0A2Z6TPL9</accession>
<comment type="caution">
    <text evidence="3">The sequence shown here is derived from an EMBL/GenBank/DDBJ whole genome shotgun (WGS) entry which is preliminary data.</text>
</comment>
<gene>
    <name evidence="3" type="ORF">LrDSM24759_06310</name>
</gene>
<evidence type="ECO:0000259" key="2">
    <source>
        <dbReference type="Pfam" id="PF15983"/>
    </source>
</evidence>
<dbReference type="RefSeq" id="WP_117118059.1">
    <property type="nucleotide sequence ID" value="NZ_BFBY01000003.1"/>
</dbReference>
<feature type="domain" description="DUF4767" evidence="2">
    <location>
        <begin position="63"/>
        <end position="193"/>
    </location>
</feature>
<organism evidence="3 4">
    <name type="scientific">Lactobacillus rodentium</name>
    <dbReference type="NCBI Taxonomy" id="947835"/>
    <lineage>
        <taxon>Bacteria</taxon>
        <taxon>Bacillati</taxon>
        <taxon>Bacillota</taxon>
        <taxon>Bacilli</taxon>
        <taxon>Lactobacillales</taxon>
        <taxon>Lactobacillaceae</taxon>
        <taxon>Lactobacillus</taxon>
    </lineage>
</organism>
<dbReference type="AlphaFoldDB" id="A0A2Z6TPL9"/>
<evidence type="ECO:0000313" key="4">
    <source>
        <dbReference type="Proteomes" id="UP000257317"/>
    </source>
</evidence>
<dbReference type="EMBL" id="BFBY01000003">
    <property type="protein sequence ID" value="GBG04717.1"/>
    <property type="molecule type" value="Genomic_DNA"/>
</dbReference>
<evidence type="ECO:0000313" key="3">
    <source>
        <dbReference type="EMBL" id="GBG04717.1"/>
    </source>
</evidence>
<evidence type="ECO:0000256" key="1">
    <source>
        <dbReference type="SAM" id="MobiDB-lite"/>
    </source>
</evidence>
<feature type="compositionally biased region" description="Low complexity" evidence="1">
    <location>
        <begin position="36"/>
        <end position="59"/>
    </location>
</feature>
<reference evidence="4" key="1">
    <citation type="submission" date="2018-03" db="EMBL/GenBank/DDBJ databases">
        <title>New taxa in the Lactobacillus gasseri group.</title>
        <authorList>
            <person name="Tanizawa Y."/>
            <person name="Tohno M."/>
            <person name="Endo A."/>
            <person name="Arita M."/>
        </authorList>
    </citation>
    <scope>NUCLEOTIDE SEQUENCE [LARGE SCALE GENOMIC DNA]</scope>
    <source>
        <strain evidence="4">DSM 24759</strain>
    </source>
</reference>
<dbReference type="InterPro" id="IPR031927">
    <property type="entry name" value="DUF4767"/>
</dbReference>
<dbReference type="PROSITE" id="PS51257">
    <property type="entry name" value="PROKAR_LIPOPROTEIN"/>
    <property type="match status" value="1"/>
</dbReference>
<protein>
    <recommendedName>
        <fullName evidence="2">DUF4767 domain-containing protein</fullName>
    </recommendedName>
</protein>
<dbReference type="Pfam" id="PF15983">
    <property type="entry name" value="DUF4767"/>
    <property type="match status" value="1"/>
</dbReference>
<sequence length="198" mass="22416">MKKIYLIGALTLSLAGITSGCSLHVSQDGKSLEINKSSSSQVKHSTSKKSSSQSASEQQPQTTKWDKKRDTSLNQAMQKYAQEKKIKLTKYDGQHDLKLANARLYPETFKKDNFYFEGKKISIGWSPQGEHKYDYDVMSIYNHDGTNGSHETYLFCLHDNKPIILMDTTKVGKTINLVRSNDKELNNNFTQIMATPQV</sequence>
<proteinExistence type="predicted"/>
<dbReference type="Proteomes" id="UP000257317">
    <property type="component" value="Unassembled WGS sequence"/>
</dbReference>